<dbReference type="EMBL" id="MWQY01000002">
    <property type="protein sequence ID" value="ORC37921.1"/>
    <property type="molecule type" value="Genomic_DNA"/>
</dbReference>
<dbReference type="Pfam" id="PF00702">
    <property type="entry name" value="Hydrolase"/>
    <property type="match status" value="1"/>
</dbReference>
<dbReference type="OrthoDB" id="1648451at2"/>
<dbReference type="InterPro" id="IPR036412">
    <property type="entry name" value="HAD-like_sf"/>
</dbReference>
<evidence type="ECO:0000256" key="4">
    <source>
        <dbReference type="ARBA" id="ARBA00013078"/>
    </source>
</evidence>
<dbReference type="InterPro" id="IPR006439">
    <property type="entry name" value="HAD-SF_hydro_IA"/>
</dbReference>
<dbReference type="EC" id="3.1.3.18" evidence="4"/>
<proteinExistence type="inferred from homology"/>
<dbReference type="Gene3D" id="3.40.50.1000">
    <property type="entry name" value="HAD superfamily/HAD-like"/>
    <property type="match status" value="1"/>
</dbReference>
<dbReference type="NCBIfam" id="TIGR01509">
    <property type="entry name" value="HAD-SF-IA-v3"/>
    <property type="match status" value="1"/>
</dbReference>
<gene>
    <name evidence="5" type="ORF">B4O97_02680</name>
</gene>
<comment type="similarity">
    <text evidence="3">Belongs to the HAD-like hydrolase superfamily. CbbY/CbbZ/Gph/YieH family.</text>
</comment>
<dbReference type="PANTHER" id="PTHR43434">
    <property type="entry name" value="PHOSPHOGLYCOLATE PHOSPHATASE"/>
    <property type="match status" value="1"/>
</dbReference>
<dbReference type="STRING" id="1963862.B4O97_02680"/>
<sequence>MYRCLLVDHDDTCVDSTRHIHYPAHCEIIRQMRPGLEPESLDVWFEKNFHPGVFHYYTGELNFSPEEMKEEFSIWRSYTTTRIPGFFPGIVDTLKSFRDAGGLVVVVSHSEEEHILRDYSHGAEGFVPDLVFGWNDDPERRKPHPWPAREALKRLGIAPGEAAVLDDLSPGIEMASQLGIDTLGAGWGHQVSSIRKEMQRRCRKYFTRVEDFRSFLLEK</sequence>
<dbReference type="GO" id="GO:0006281">
    <property type="term" value="P:DNA repair"/>
    <property type="evidence" value="ECO:0007669"/>
    <property type="project" value="TreeGrafter"/>
</dbReference>
<dbReference type="RefSeq" id="WP_083048058.1">
    <property type="nucleotide sequence ID" value="NZ_MWQY01000002.1"/>
</dbReference>
<dbReference type="GO" id="GO:0008967">
    <property type="term" value="F:phosphoglycolate phosphatase activity"/>
    <property type="evidence" value="ECO:0007669"/>
    <property type="project" value="UniProtKB-EC"/>
</dbReference>
<evidence type="ECO:0000256" key="1">
    <source>
        <dbReference type="ARBA" id="ARBA00000830"/>
    </source>
</evidence>
<name>A0A1Y1S3F5_9SPIO</name>
<comment type="catalytic activity">
    <reaction evidence="1">
        <text>2-phosphoglycolate + H2O = glycolate + phosphate</text>
        <dbReference type="Rhea" id="RHEA:14369"/>
        <dbReference type="ChEBI" id="CHEBI:15377"/>
        <dbReference type="ChEBI" id="CHEBI:29805"/>
        <dbReference type="ChEBI" id="CHEBI:43474"/>
        <dbReference type="ChEBI" id="CHEBI:58033"/>
        <dbReference type="EC" id="3.1.3.18"/>
    </reaction>
</comment>
<reference evidence="5 6" key="1">
    <citation type="submission" date="2017-03" db="EMBL/GenBank/DDBJ databases">
        <title>Draft Genome sequence of Marispirochaeta sp. strain JC444.</title>
        <authorList>
            <person name="Shivani Y."/>
            <person name="Subhash Y."/>
            <person name="Sasikala C."/>
            <person name="Ramana C."/>
        </authorList>
    </citation>
    <scope>NUCLEOTIDE SEQUENCE [LARGE SCALE GENOMIC DNA]</scope>
    <source>
        <strain evidence="5 6">JC444</strain>
    </source>
</reference>
<evidence type="ECO:0000313" key="6">
    <source>
        <dbReference type="Proteomes" id="UP000192343"/>
    </source>
</evidence>
<comment type="pathway">
    <text evidence="2">Organic acid metabolism; glycolate biosynthesis; glycolate from 2-phosphoglycolate: step 1/1.</text>
</comment>
<protein>
    <recommendedName>
        <fullName evidence="4">phosphoglycolate phosphatase</fullName>
        <ecNumber evidence="4">3.1.3.18</ecNumber>
    </recommendedName>
</protein>
<accession>A0A1Y1S3F5</accession>
<dbReference type="InterPro" id="IPR023214">
    <property type="entry name" value="HAD_sf"/>
</dbReference>
<evidence type="ECO:0000256" key="3">
    <source>
        <dbReference type="ARBA" id="ARBA00006171"/>
    </source>
</evidence>
<dbReference type="InterPro" id="IPR050155">
    <property type="entry name" value="HAD-like_hydrolase_sf"/>
</dbReference>
<dbReference type="AlphaFoldDB" id="A0A1Y1S3F5"/>
<evidence type="ECO:0000313" key="5">
    <source>
        <dbReference type="EMBL" id="ORC37921.1"/>
    </source>
</evidence>
<dbReference type="Proteomes" id="UP000192343">
    <property type="component" value="Unassembled WGS sequence"/>
</dbReference>
<organism evidence="5 6">
    <name type="scientific">Marispirochaeta aestuarii</name>
    <dbReference type="NCBI Taxonomy" id="1963862"/>
    <lineage>
        <taxon>Bacteria</taxon>
        <taxon>Pseudomonadati</taxon>
        <taxon>Spirochaetota</taxon>
        <taxon>Spirochaetia</taxon>
        <taxon>Spirochaetales</taxon>
        <taxon>Spirochaetaceae</taxon>
        <taxon>Marispirochaeta</taxon>
    </lineage>
</organism>
<keyword evidence="6" id="KW-1185">Reference proteome</keyword>
<dbReference type="Gene3D" id="1.10.150.240">
    <property type="entry name" value="Putative phosphatase, domain 2"/>
    <property type="match status" value="1"/>
</dbReference>
<dbReference type="PANTHER" id="PTHR43434:SF1">
    <property type="entry name" value="PHOSPHOGLYCOLATE PHOSPHATASE"/>
    <property type="match status" value="1"/>
</dbReference>
<dbReference type="SUPFAM" id="SSF56784">
    <property type="entry name" value="HAD-like"/>
    <property type="match status" value="1"/>
</dbReference>
<comment type="caution">
    <text evidence="5">The sequence shown here is derived from an EMBL/GenBank/DDBJ whole genome shotgun (WGS) entry which is preliminary data.</text>
</comment>
<dbReference type="InterPro" id="IPR023198">
    <property type="entry name" value="PGP-like_dom2"/>
</dbReference>
<evidence type="ECO:0000256" key="2">
    <source>
        <dbReference type="ARBA" id="ARBA00004818"/>
    </source>
</evidence>